<evidence type="ECO:0000313" key="10">
    <source>
        <dbReference type="Proteomes" id="UP000178656"/>
    </source>
</evidence>
<dbReference type="GO" id="GO:0003824">
    <property type="term" value="F:catalytic activity"/>
    <property type="evidence" value="ECO:0007669"/>
    <property type="project" value="InterPro"/>
</dbReference>
<dbReference type="EMBL" id="MFGM01000018">
    <property type="protein sequence ID" value="OGF37644.1"/>
    <property type="molecule type" value="Genomic_DNA"/>
</dbReference>
<comment type="caution">
    <text evidence="9">The sequence shown here is derived from an EMBL/GenBank/DDBJ whole genome shotgun (WGS) entry which is preliminary data.</text>
</comment>
<dbReference type="InterPro" id="IPR058240">
    <property type="entry name" value="rSAM_sf"/>
</dbReference>
<dbReference type="GO" id="GO:0005829">
    <property type="term" value="C:cytosol"/>
    <property type="evidence" value="ECO:0007669"/>
    <property type="project" value="TreeGrafter"/>
</dbReference>
<dbReference type="InterPro" id="IPR051198">
    <property type="entry name" value="BchE-like"/>
</dbReference>
<dbReference type="InterPro" id="IPR007197">
    <property type="entry name" value="rSAM"/>
</dbReference>
<evidence type="ECO:0000259" key="8">
    <source>
        <dbReference type="PROSITE" id="PS51918"/>
    </source>
</evidence>
<evidence type="ECO:0000256" key="5">
    <source>
        <dbReference type="ARBA" id="ARBA00023004"/>
    </source>
</evidence>
<feature type="domain" description="B12-binding" evidence="7">
    <location>
        <begin position="19"/>
        <end position="153"/>
    </location>
</feature>
<dbReference type="Gene3D" id="3.40.50.280">
    <property type="entry name" value="Cobalamin-binding domain"/>
    <property type="match status" value="1"/>
</dbReference>
<dbReference type="Proteomes" id="UP000178656">
    <property type="component" value="Unassembled WGS sequence"/>
</dbReference>
<dbReference type="Pfam" id="PF02310">
    <property type="entry name" value="B12-binding"/>
    <property type="match status" value="1"/>
</dbReference>
<evidence type="ECO:0000256" key="4">
    <source>
        <dbReference type="ARBA" id="ARBA00022723"/>
    </source>
</evidence>
<dbReference type="InterPro" id="IPR006158">
    <property type="entry name" value="Cobalamin-bd"/>
</dbReference>
<dbReference type="SFLD" id="SFLDG01123">
    <property type="entry name" value="methyltransferase_(Class_B)"/>
    <property type="match status" value="1"/>
</dbReference>
<dbReference type="InterPro" id="IPR020612">
    <property type="entry name" value="Methylthiotransferase_CS"/>
</dbReference>
<dbReference type="SFLD" id="SFLDS00029">
    <property type="entry name" value="Radical_SAM"/>
    <property type="match status" value="1"/>
</dbReference>
<dbReference type="PROSITE" id="PS51918">
    <property type="entry name" value="RADICAL_SAM"/>
    <property type="match status" value="1"/>
</dbReference>
<keyword evidence="3" id="KW-0949">S-adenosyl-L-methionine</keyword>
<dbReference type="Pfam" id="PF04055">
    <property type="entry name" value="Radical_SAM"/>
    <property type="match status" value="1"/>
</dbReference>
<accession>A0A1F5TFF2</accession>
<gene>
    <name evidence="9" type="ORF">A2482_02175</name>
</gene>
<organism evidence="9 10">
    <name type="scientific">Candidatus Falkowbacteria bacterium RIFOXYC2_FULL_48_21</name>
    <dbReference type="NCBI Taxonomy" id="1798005"/>
    <lineage>
        <taxon>Bacteria</taxon>
        <taxon>Candidatus Falkowiibacteriota</taxon>
    </lineage>
</organism>
<dbReference type="GO" id="GO:0051539">
    <property type="term" value="F:4 iron, 4 sulfur cluster binding"/>
    <property type="evidence" value="ECO:0007669"/>
    <property type="project" value="UniProtKB-KW"/>
</dbReference>
<keyword evidence="6" id="KW-0411">Iron-sulfur</keyword>
<dbReference type="CDD" id="cd01335">
    <property type="entry name" value="Radical_SAM"/>
    <property type="match status" value="1"/>
</dbReference>
<name>A0A1F5TFF2_9BACT</name>
<dbReference type="PANTHER" id="PTHR43409:SF16">
    <property type="entry name" value="SLR0320 PROTEIN"/>
    <property type="match status" value="1"/>
</dbReference>
<dbReference type="SUPFAM" id="SSF102114">
    <property type="entry name" value="Radical SAM enzymes"/>
    <property type="match status" value="1"/>
</dbReference>
<dbReference type="InterPro" id="IPR034466">
    <property type="entry name" value="Methyltransferase_Class_B"/>
</dbReference>
<dbReference type="InterPro" id="IPR006638">
    <property type="entry name" value="Elp3/MiaA/NifB-like_rSAM"/>
</dbReference>
<reference evidence="9 10" key="1">
    <citation type="journal article" date="2016" name="Nat. Commun.">
        <title>Thousands of microbial genomes shed light on interconnected biogeochemical processes in an aquifer system.</title>
        <authorList>
            <person name="Anantharaman K."/>
            <person name="Brown C.T."/>
            <person name="Hug L.A."/>
            <person name="Sharon I."/>
            <person name="Castelle C.J."/>
            <person name="Probst A.J."/>
            <person name="Thomas B.C."/>
            <person name="Singh A."/>
            <person name="Wilkins M.J."/>
            <person name="Karaoz U."/>
            <person name="Brodie E.L."/>
            <person name="Williams K.H."/>
            <person name="Hubbard S.S."/>
            <person name="Banfield J.F."/>
        </authorList>
    </citation>
    <scope>NUCLEOTIDE SEQUENCE [LARGE SCALE GENOMIC DNA]</scope>
</reference>
<dbReference type="SFLD" id="SFLDG01082">
    <property type="entry name" value="B12-binding_domain_containing"/>
    <property type="match status" value="1"/>
</dbReference>
<dbReference type="PANTHER" id="PTHR43409">
    <property type="entry name" value="ANAEROBIC MAGNESIUM-PROTOPORPHYRIN IX MONOMETHYL ESTER CYCLASE-RELATED"/>
    <property type="match status" value="1"/>
</dbReference>
<evidence type="ECO:0000256" key="6">
    <source>
        <dbReference type="ARBA" id="ARBA00023014"/>
    </source>
</evidence>
<comment type="cofactor">
    <cofactor evidence="1">
        <name>[4Fe-4S] cluster</name>
        <dbReference type="ChEBI" id="CHEBI:49883"/>
    </cofactor>
</comment>
<dbReference type="AlphaFoldDB" id="A0A1F5TFF2"/>
<proteinExistence type="predicted"/>
<dbReference type="GO" id="GO:0046872">
    <property type="term" value="F:metal ion binding"/>
    <property type="evidence" value="ECO:0007669"/>
    <property type="project" value="UniProtKB-KW"/>
</dbReference>
<dbReference type="PROSITE" id="PS01278">
    <property type="entry name" value="MTTASE_RADICAL"/>
    <property type="match status" value="1"/>
</dbReference>
<keyword evidence="2" id="KW-0004">4Fe-4S</keyword>
<evidence type="ECO:0000259" key="7">
    <source>
        <dbReference type="PROSITE" id="PS51332"/>
    </source>
</evidence>
<dbReference type="PROSITE" id="PS51332">
    <property type="entry name" value="B12_BINDING"/>
    <property type="match status" value="1"/>
</dbReference>
<dbReference type="InterPro" id="IPR023404">
    <property type="entry name" value="rSAM_horseshoe"/>
</dbReference>
<evidence type="ECO:0000313" key="9">
    <source>
        <dbReference type="EMBL" id="OGF37644.1"/>
    </source>
</evidence>
<dbReference type="GO" id="GO:0031419">
    <property type="term" value="F:cobalamin binding"/>
    <property type="evidence" value="ECO:0007669"/>
    <property type="project" value="InterPro"/>
</dbReference>
<protein>
    <submittedName>
        <fullName evidence="9">Uncharacterized protein</fullName>
    </submittedName>
</protein>
<keyword evidence="4" id="KW-0479">Metal-binding</keyword>
<dbReference type="Gene3D" id="3.80.30.20">
    <property type="entry name" value="tm_1862 like domain"/>
    <property type="match status" value="1"/>
</dbReference>
<sequence>MMRVLLINPPTGTLIRDDRCQVPVANLSSGLRMPLDLACLASVFQAHGWESRVGDYQAYSDGADKFWREFHNFAPDLLIVNCTTPTLRADLAFCAQVKKARPGVKIIVKGAHFAVEAKEVLADALFIDAAIKQEAEFAAADLAAGWANEKILGLVYRAGEEIKENPNRPFEKNLDLAPLPARDLLDNDLYVRPDTGDRMTSVLVGRGCANNCAFCLVKAVAGSVDCRRSVDSVVNEIRECLDKYKIKNFYLRADNFTAERAWVAAFCEAIIRRGLPVEWFANSRVDTLDSGLSKLMKRAGCVMLGLGIESGNQEILDQANKKITLDQSRAAVVACRSAGILTYLFFVLGLPGESRETLEQTRRFALELDGDFVEFHEAYPFPGTEIFVSAQAGGLVADELFGRTVFNAPALAVVSKTELDVFRRRVTRQFYLRPRQIFRAVKRVRSWAMLKNYLRKAWRVMK</sequence>
<evidence type="ECO:0000256" key="2">
    <source>
        <dbReference type="ARBA" id="ARBA00022485"/>
    </source>
</evidence>
<keyword evidence="5" id="KW-0408">Iron</keyword>
<dbReference type="SMART" id="SM00729">
    <property type="entry name" value="Elp3"/>
    <property type="match status" value="1"/>
</dbReference>
<evidence type="ECO:0000256" key="3">
    <source>
        <dbReference type="ARBA" id="ARBA00022691"/>
    </source>
</evidence>
<evidence type="ECO:0000256" key="1">
    <source>
        <dbReference type="ARBA" id="ARBA00001966"/>
    </source>
</evidence>
<feature type="domain" description="Radical SAM core" evidence="8">
    <location>
        <begin position="194"/>
        <end position="418"/>
    </location>
</feature>